<feature type="compositionally biased region" description="Polar residues" evidence="1">
    <location>
        <begin position="376"/>
        <end position="385"/>
    </location>
</feature>
<feature type="chain" id="PRO_5044865498" evidence="2">
    <location>
        <begin position="20"/>
        <end position="458"/>
    </location>
</feature>
<dbReference type="EMBL" id="JABFTP020000021">
    <property type="protein sequence ID" value="KAL3268273.1"/>
    <property type="molecule type" value="Genomic_DNA"/>
</dbReference>
<feature type="compositionally biased region" description="Acidic residues" evidence="1">
    <location>
        <begin position="293"/>
        <end position="315"/>
    </location>
</feature>
<protein>
    <submittedName>
        <fullName evidence="3">Uncharacterized protein</fullName>
    </submittedName>
</protein>
<evidence type="ECO:0000313" key="4">
    <source>
        <dbReference type="Proteomes" id="UP001516400"/>
    </source>
</evidence>
<gene>
    <name evidence="3" type="ORF">HHI36_007397</name>
</gene>
<evidence type="ECO:0000256" key="2">
    <source>
        <dbReference type="SAM" id="SignalP"/>
    </source>
</evidence>
<organism evidence="3 4">
    <name type="scientific">Cryptolaemus montrouzieri</name>
    <dbReference type="NCBI Taxonomy" id="559131"/>
    <lineage>
        <taxon>Eukaryota</taxon>
        <taxon>Metazoa</taxon>
        <taxon>Ecdysozoa</taxon>
        <taxon>Arthropoda</taxon>
        <taxon>Hexapoda</taxon>
        <taxon>Insecta</taxon>
        <taxon>Pterygota</taxon>
        <taxon>Neoptera</taxon>
        <taxon>Endopterygota</taxon>
        <taxon>Coleoptera</taxon>
        <taxon>Polyphaga</taxon>
        <taxon>Cucujiformia</taxon>
        <taxon>Coccinelloidea</taxon>
        <taxon>Coccinellidae</taxon>
        <taxon>Scymninae</taxon>
        <taxon>Scymnini</taxon>
        <taxon>Cryptolaemus</taxon>
    </lineage>
</organism>
<feature type="signal peptide" evidence="2">
    <location>
        <begin position="1"/>
        <end position="19"/>
    </location>
</feature>
<feature type="compositionally biased region" description="Basic residues" evidence="1">
    <location>
        <begin position="348"/>
        <end position="370"/>
    </location>
</feature>
<proteinExistence type="predicted"/>
<sequence length="458" mass="52717">MNLIAILSVFLLKWIPTIAIVLETTSGLNKTKRTLADTATYGEKPTPIFYAIPDGTRPDFFATTKTFALAKPPLSAVFDPEVPKQVAAQQVLYEYQQTPTNAVSNVHVKQLFQPLEISNGNDTPQNTQTPHQPHSQNSNVHASETVVNPVQHSSLVNHGQNYAHVQFQPYYPQHTQTQHYIPGRYFYVNGKYVYPPIPAQPHYASQSQNQNVNAPQHNNKVPVSYITYGSPNNVPKQKLTPPPNGVPMNFNKFIAPTRQEIQQITKPVQPPPKVHEEIEDEEENSSLEKEDEKNEENEEEEDDKSNYEEGSDENDDHYGKYFEDEDEDRGHYREDHEEDEDDSDRKASRVVRIHKSPSKNRKNNSKKKSHNDKNNYAWSESYSHSSKYENGKKKSDKNKERSKYDTNKRKSGKRKNKSKKGGDRLEGRYSHNVPVVQEHNVFREKWYLSKSKNTEKKV</sequence>
<feature type="region of interest" description="Disordered" evidence="1">
    <location>
        <begin position="265"/>
        <end position="433"/>
    </location>
</feature>
<evidence type="ECO:0000313" key="3">
    <source>
        <dbReference type="EMBL" id="KAL3268273.1"/>
    </source>
</evidence>
<feature type="compositionally biased region" description="Basic and acidic residues" evidence="1">
    <location>
        <begin position="420"/>
        <end position="429"/>
    </location>
</feature>
<dbReference type="AlphaFoldDB" id="A0ABD2MPI4"/>
<feature type="region of interest" description="Disordered" evidence="1">
    <location>
        <begin position="116"/>
        <end position="140"/>
    </location>
</feature>
<reference evidence="3 4" key="1">
    <citation type="journal article" date="2021" name="BMC Biol.">
        <title>Horizontally acquired antibacterial genes associated with adaptive radiation of ladybird beetles.</title>
        <authorList>
            <person name="Li H.S."/>
            <person name="Tang X.F."/>
            <person name="Huang Y.H."/>
            <person name="Xu Z.Y."/>
            <person name="Chen M.L."/>
            <person name="Du X.Y."/>
            <person name="Qiu B.Y."/>
            <person name="Chen P.T."/>
            <person name="Zhang W."/>
            <person name="Slipinski A."/>
            <person name="Escalona H.E."/>
            <person name="Waterhouse R.M."/>
            <person name="Zwick A."/>
            <person name="Pang H."/>
        </authorList>
    </citation>
    <scope>NUCLEOTIDE SEQUENCE [LARGE SCALE GENOMIC DNA]</scope>
    <source>
        <strain evidence="3">SYSU2018</strain>
    </source>
</reference>
<name>A0ABD2MPI4_9CUCU</name>
<feature type="compositionally biased region" description="Basic and acidic residues" evidence="1">
    <location>
        <begin position="386"/>
        <end position="408"/>
    </location>
</feature>
<keyword evidence="4" id="KW-1185">Reference proteome</keyword>
<feature type="compositionally biased region" description="Basic and acidic residues" evidence="1">
    <location>
        <begin position="316"/>
        <end position="335"/>
    </location>
</feature>
<dbReference type="Proteomes" id="UP001516400">
    <property type="component" value="Unassembled WGS sequence"/>
</dbReference>
<evidence type="ECO:0000256" key="1">
    <source>
        <dbReference type="SAM" id="MobiDB-lite"/>
    </source>
</evidence>
<comment type="caution">
    <text evidence="3">The sequence shown here is derived from an EMBL/GenBank/DDBJ whole genome shotgun (WGS) entry which is preliminary data.</text>
</comment>
<feature type="compositionally biased region" description="Basic residues" evidence="1">
    <location>
        <begin position="409"/>
        <end position="419"/>
    </location>
</feature>
<accession>A0ABD2MPI4</accession>
<keyword evidence="2" id="KW-0732">Signal</keyword>